<reference evidence="1" key="1">
    <citation type="submission" date="2014-09" db="EMBL/GenBank/DDBJ databases">
        <authorList>
            <person name="Magalhaes I.L.F."/>
            <person name="Oliveira U."/>
            <person name="Santos F.R."/>
            <person name="Vidigal T.H.D.A."/>
            <person name="Brescovit A.D."/>
            <person name="Santos A.J."/>
        </authorList>
    </citation>
    <scope>NUCLEOTIDE SEQUENCE</scope>
    <source>
        <tissue evidence="1">Shoot tissue taken approximately 20 cm above the soil surface</tissue>
    </source>
</reference>
<proteinExistence type="predicted"/>
<organism evidence="1">
    <name type="scientific">Arundo donax</name>
    <name type="common">Giant reed</name>
    <name type="synonym">Donax arundinaceus</name>
    <dbReference type="NCBI Taxonomy" id="35708"/>
    <lineage>
        <taxon>Eukaryota</taxon>
        <taxon>Viridiplantae</taxon>
        <taxon>Streptophyta</taxon>
        <taxon>Embryophyta</taxon>
        <taxon>Tracheophyta</taxon>
        <taxon>Spermatophyta</taxon>
        <taxon>Magnoliopsida</taxon>
        <taxon>Liliopsida</taxon>
        <taxon>Poales</taxon>
        <taxon>Poaceae</taxon>
        <taxon>PACMAD clade</taxon>
        <taxon>Arundinoideae</taxon>
        <taxon>Arundineae</taxon>
        <taxon>Arundo</taxon>
    </lineage>
</organism>
<sequence>MDTFNKNYQETVILLTVEIS</sequence>
<dbReference type="EMBL" id="GBRH01228335">
    <property type="protein sequence ID" value="JAD69560.1"/>
    <property type="molecule type" value="Transcribed_RNA"/>
</dbReference>
<evidence type="ECO:0000313" key="1">
    <source>
        <dbReference type="EMBL" id="JAD69560.1"/>
    </source>
</evidence>
<reference evidence="1" key="2">
    <citation type="journal article" date="2015" name="Data Brief">
        <title>Shoot transcriptome of the giant reed, Arundo donax.</title>
        <authorList>
            <person name="Barrero R.A."/>
            <person name="Guerrero F.D."/>
            <person name="Moolhuijzen P."/>
            <person name="Goolsby J.A."/>
            <person name="Tidwell J."/>
            <person name="Bellgard S.E."/>
            <person name="Bellgard M.I."/>
        </authorList>
    </citation>
    <scope>NUCLEOTIDE SEQUENCE</scope>
    <source>
        <tissue evidence="1">Shoot tissue taken approximately 20 cm above the soil surface</tissue>
    </source>
</reference>
<protein>
    <submittedName>
        <fullName evidence="1">Uncharacterized protein</fullName>
    </submittedName>
</protein>
<accession>A0A0A9C824</accession>
<name>A0A0A9C824_ARUDO</name>
<dbReference type="AlphaFoldDB" id="A0A0A9C824"/>